<evidence type="ECO:0008006" key="12">
    <source>
        <dbReference type="Google" id="ProtNLM"/>
    </source>
</evidence>
<feature type="non-terminal residue" evidence="10">
    <location>
        <position position="1"/>
    </location>
</feature>
<evidence type="ECO:0000256" key="7">
    <source>
        <dbReference type="ARBA" id="ARBA00023180"/>
    </source>
</evidence>
<evidence type="ECO:0000256" key="2">
    <source>
        <dbReference type="ARBA" id="ARBA00022676"/>
    </source>
</evidence>
<keyword evidence="5 9" id="KW-1133">Transmembrane helix</keyword>
<keyword evidence="6 9" id="KW-0472">Membrane</keyword>
<evidence type="ECO:0000256" key="9">
    <source>
        <dbReference type="SAM" id="Phobius"/>
    </source>
</evidence>
<feature type="compositionally biased region" description="Basic and acidic residues" evidence="8">
    <location>
        <begin position="415"/>
        <end position="424"/>
    </location>
</feature>
<sequence length="430" mass="50127">IHSIFRYLRTIVHAAVFYLARRQIELPEKQTFTAQNVSVIVPTVACPDDNDRLRACLRSIVTSKPAAIYVVTATHRLSYLEWIAVEEFEFAVNIQVLGAEKLNKRVQMWAALRQTTTELVVFADDNVFWPNDYLQYLTHAFEDPDVGGAGTLQRLKRHEKPSFFHFLGTSYLERRNFNTVSPNMIDGAISTLSGRTSAFRKSVFDSETFELEFLNDSWKGKPLNEGDDKFLTRWVYKHDWKIRLIADERAILETELDCGLKYFSQCMRWSRGHWRGNFRVMKMESYWYRKHVWSLYATYLGQFQTPSLLFDGVLTYMLYLLLLDYSSLTVKLSMIVWITWVLLTKVIKLIPHLTRYPSDLKYLPAAILFAYFHGLLNVYALLTLQNTCWGNRNLSHPSDEKAIMASAFEASSGLEKQRRPDIRSRKSFLK</sequence>
<feature type="region of interest" description="Disordered" evidence="8">
    <location>
        <begin position="410"/>
        <end position="430"/>
    </location>
</feature>
<evidence type="ECO:0000313" key="10">
    <source>
        <dbReference type="EMBL" id="KAF2665789.1"/>
    </source>
</evidence>
<dbReference type="EMBL" id="MU004240">
    <property type="protein sequence ID" value="KAF2665789.1"/>
    <property type="molecule type" value="Genomic_DNA"/>
</dbReference>
<keyword evidence="3" id="KW-0808">Transferase</keyword>
<keyword evidence="7" id="KW-0325">Glycoprotein</keyword>
<evidence type="ECO:0000256" key="3">
    <source>
        <dbReference type="ARBA" id="ARBA00022679"/>
    </source>
</evidence>
<keyword evidence="11" id="KW-1185">Reference proteome</keyword>
<evidence type="ECO:0000256" key="1">
    <source>
        <dbReference type="ARBA" id="ARBA00004370"/>
    </source>
</evidence>
<keyword evidence="4 9" id="KW-0812">Transmembrane</keyword>
<evidence type="ECO:0000256" key="6">
    <source>
        <dbReference type="ARBA" id="ARBA00023136"/>
    </source>
</evidence>
<dbReference type="Pfam" id="PF13641">
    <property type="entry name" value="Glyco_tranf_2_3"/>
    <property type="match status" value="1"/>
</dbReference>
<evidence type="ECO:0000256" key="4">
    <source>
        <dbReference type="ARBA" id="ARBA00022692"/>
    </source>
</evidence>
<feature type="transmembrane region" description="Helical" evidence="9">
    <location>
        <begin position="362"/>
        <end position="382"/>
    </location>
</feature>
<comment type="subcellular location">
    <subcellularLocation>
        <location evidence="1">Membrane</location>
    </subcellularLocation>
</comment>
<dbReference type="InterPro" id="IPR052427">
    <property type="entry name" value="Glycosyltrans_GT2/GT47"/>
</dbReference>
<protein>
    <recommendedName>
        <fullName evidence="12">Nucleotide-diphospho-sugar transferase</fullName>
    </recommendedName>
</protein>
<proteinExistence type="predicted"/>
<dbReference type="OrthoDB" id="2849215at2759"/>
<dbReference type="Proteomes" id="UP000799302">
    <property type="component" value="Unassembled WGS sequence"/>
</dbReference>
<name>A0A6A6U0D6_9PEZI</name>
<accession>A0A6A6U0D6</accession>
<keyword evidence="2" id="KW-0328">Glycosyltransferase</keyword>
<dbReference type="GO" id="GO:0016020">
    <property type="term" value="C:membrane"/>
    <property type="evidence" value="ECO:0007669"/>
    <property type="project" value="UniProtKB-SubCell"/>
</dbReference>
<dbReference type="GO" id="GO:0016757">
    <property type="term" value="F:glycosyltransferase activity"/>
    <property type="evidence" value="ECO:0007669"/>
    <property type="project" value="UniProtKB-KW"/>
</dbReference>
<dbReference type="AlphaFoldDB" id="A0A6A6U0D6"/>
<dbReference type="Gene3D" id="3.90.550.10">
    <property type="entry name" value="Spore Coat Polysaccharide Biosynthesis Protein SpsA, Chain A"/>
    <property type="match status" value="1"/>
</dbReference>
<dbReference type="PANTHER" id="PTHR47844">
    <property type="entry name" value="SYNTHASE CPS1, PUTATIVE (AFU_ORTHOLOGUE AFUA_7G02500)-RELATED"/>
    <property type="match status" value="1"/>
</dbReference>
<reference evidence="10" key="1">
    <citation type="journal article" date="2020" name="Stud. Mycol.">
        <title>101 Dothideomycetes genomes: a test case for predicting lifestyles and emergence of pathogens.</title>
        <authorList>
            <person name="Haridas S."/>
            <person name="Albert R."/>
            <person name="Binder M."/>
            <person name="Bloem J."/>
            <person name="Labutti K."/>
            <person name="Salamov A."/>
            <person name="Andreopoulos B."/>
            <person name="Baker S."/>
            <person name="Barry K."/>
            <person name="Bills G."/>
            <person name="Bluhm B."/>
            <person name="Cannon C."/>
            <person name="Castanera R."/>
            <person name="Culley D."/>
            <person name="Daum C."/>
            <person name="Ezra D."/>
            <person name="Gonzalez J."/>
            <person name="Henrissat B."/>
            <person name="Kuo A."/>
            <person name="Liang C."/>
            <person name="Lipzen A."/>
            <person name="Lutzoni F."/>
            <person name="Magnuson J."/>
            <person name="Mondo S."/>
            <person name="Nolan M."/>
            <person name="Ohm R."/>
            <person name="Pangilinan J."/>
            <person name="Park H.-J."/>
            <person name="Ramirez L."/>
            <person name="Alfaro M."/>
            <person name="Sun H."/>
            <person name="Tritt A."/>
            <person name="Yoshinaga Y."/>
            <person name="Zwiers L.-H."/>
            <person name="Turgeon B."/>
            <person name="Goodwin S."/>
            <person name="Spatafora J."/>
            <person name="Crous P."/>
            <person name="Grigoriev I."/>
        </authorList>
    </citation>
    <scope>NUCLEOTIDE SEQUENCE</scope>
    <source>
        <strain evidence="10">CBS 115976</strain>
    </source>
</reference>
<evidence type="ECO:0000256" key="5">
    <source>
        <dbReference type="ARBA" id="ARBA00022989"/>
    </source>
</evidence>
<dbReference type="SUPFAM" id="SSF53448">
    <property type="entry name" value="Nucleotide-diphospho-sugar transferases"/>
    <property type="match status" value="1"/>
</dbReference>
<evidence type="ECO:0000313" key="11">
    <source>
        <dbReference type="Proteomes" id="UP000799302"/>
    </source>
</evidence>
<gene>
    <name evidence="10" type="ORF">BT63DRAFT_377929</name>
</gene>
<dbReference type="PANTHER" id="PTHR47844:SF1">
    <property type="entry name" value="EXOSTOSIN-LIKE 2"/>
    <property type="match status" value="1"/>
</dbReference>
<organism evidence="10 11">
    <name type="scientific">Microthyrium microscopicum</name>
    <dbReference type="NCBI Taxonomy" id="703497"/>
    <lineage>
        <taxon>Eukaryota</taxon>
        <taxon>Fungi</taxon>
        <taxon>Dikarya</taxon>
        <taxon>Ascomycota</taxon>
        <taxon>Pezizomycotina</taxon>
        <taxon>Dothideomycetes</taxon>
        <taxon>Dothideomycetes incertae sedis</taxon>
        <taxon>Microthyriales</taxon>
        <taxon>Microthyriaceae</taxon>
        <taxon>Microthyrium</taxon>
    </lineage>
</organism>
<evidence type="ECO:0000256" key="8">
    <source>
        <dbReference type="SAM" id="MobiDB-lite"/>
    </source>
</evidence>
<dbReference type="InterPro" id="IPR029044">
    <property type="entry name" value="Nucleotide-diphossugar_trans"/>
</dbReference>